<protein>
    <submittedName>
        <fullName evidence="2">Uncharacterized protein</fullName>
    </submittedName>
</protein>
<dbReference type="Proteomes" id="UP000001055">
    <property type="component" value="Unassembled WGS sequence"/>
</dbReference>
<dbReference type="GeneID" id="5976087"/>
<evidence type="ECO:0000313" key="3">
    <source>
        <dbReference type="Proteomes" id="UP000001055"/>
    </source>
</evidence>
<reference evidence="3" key="1">
    <citation type="journal article" date="2007" name="Plant Cell">
        <title>Dothideomycete-plant interactions illuminated by genome sequencing and EST analysis of the wheat pathogen Stagonospora nodorum.</title>
        <authorList>
            <person name="Hane J.K."/>
            <person name="Lowe R.G."/>
            <person name="Solomon P.S."/>
            <person name="Tan K.C."/>
            <person name="Schoch C.L."/>
            <person name="Spatafora J.W."/>
            <person name="Crous P.W."/>
            <person name="Kodira C."/>
            <person name="Birren B.W."/>
            <person name="Galagan J.E."/>
            <person name="Torriani S.F."/>
            <person name="McDonald B.A."/>
            <person name="Oliver R.P."/>
        </authorList>
    </citation>
    <scope>NUCLEOTIDE SEQUENCE [LARGE SCALE GENOMIC DNA]</scope>
    <source>
        <strain evidence="3">SN15 / ATCC MYA-4574 / FGSC 10173</strain>
    </source>
</reference>
<proteinExistence type="predicted"/>
<dbReference type="EMBL" id="CH445337">
    <property type="protein sequence ID" value="EAT84052.1"/>
    <property type="molecule type" value="Genomic_DNA"/>
</dbReference>
<gene>
    <name evidence="2" type="ORF">SNOG_08884</name>
</gene>
<sequence length="38" mass="4467">MAMERRNRASAAKDKSATKRQEDERFWAPDLVRISQCN</sequence>
<dbReference type="InParanoid" id="Q0UH80"/>
<evidence type="ECO:0000313" key="2">
    <source>
        <dbReference type="EMBL" id="EAT84052.1"/>
    </source>
</evidence>
<dbReference type="KEGG" id="pno:SNOG_08884"/>
<evidence type="ECO:0000256" key="1">
    <source>
        <dbReference type="SAM" id="MobiDB-lite"/>
    </source>
</evidence>
<dbReference type="AlphaFoldDB" id="Q0UH80"/>
<feature type="region of interest" description="Disordered" evidence="1">
    <location>
        <begin position="1"/>
        <end position="25"/>
    </location>
</feature>
<dbReference type="RefSeq" id="XP_001799188.1">
    <property type="nucleotide sequence ID" value="XM_001799136.1"/>
</dbReference>
<organism evidence="2 3">
    <name type="scientific">Phaeosphaeria nodorum (strain SN15 / ATCC MYA-4574 / FGSC 10173)</name>
    <name type="common">Glume blotch fungus</name>
    <name type="synonym">Parastagonospora nodorum</name>
    <dbReference type="NCBI Taxonomy" id="321614"/>
    <lineage>
        <taxon>Eukaryota</taxon>
        <taxon>Fungi</taxon>
        <taxon>Dikarya</taxon>
        <taxon>Ascomycota</taxon>
        <taxon>Pezizomycotina</taxon>
        <taxon>Dothideomycetes</taxon>
        <taxon>Pleosporomycetidae</taxon>
        <taxon>Pleosporales</taxon>
        <taxon>Pleosporineae</taxon>
        <taxon>Phaeosphaeriaceae</taxon>
        <taxon>Parastagonospora</taxon>
    </lineage>
</organism>
<name>Q0UH80_PHANO</name>
<dbReference type="HOGENOM" id="CLU_3335794_0_0_1"/>
<accession>Q0UH80</accession>